<dbReference type="InterPro" id="IPR037066">
    <property type="entry name" value="Plug_dom_sf"/>
</dbReference>
<keyword evidence="2 8" id="KW-0813">Transport</keyword>
<keyword evidence="6 8" id="KW-0472">Membrane</keyword>
<keyword evidence="11" id="KW-1185">Reference proteome</keyword>
<evidence type="ECO:0000313" key="11">
    <source>
        <dbReference type="Proteomes" id="UP000187464"/>
    </source>
</evidence>
<name>A0A1R3T396_9BACT</name>
<keyword evidence="7 8" id="KW-0998">Cell outer membrane</keyword>
<evidence type="ECO:0000256" key="6">
    <source>
        <dbReference type="ARBA" id="ARBA00023136"/>
    </source>
</evidence>
<dbReference type="STRING" id="1642647.PSM36_0912"/>
<evidence type="ECO:0000256" key="1">
    <source>
        <dbReference type="ARBA" id="ARBA00004571"/>
    </source>
</evidence>
<organism evidence="10 11">
    <name type="scientific">Proteiniphilum saccharofermentans</name>
    <dbReference type="NCBI Taxonomy" id="1642647"/>
    <lineage>
        <taxon>Bacteria</taxon>
        <taxon>Pseudomonadati</taxon>
        <taxon>Bacteroidota</taxon>
        <taxon>Bacteroidia</taxon>
        <taxon>Bacteroidales</taxon>
        <taxon>Dysgonomonadaceae</taxon>
        <taxon>Proteiniphilum</taxon>
    </lineage>
</organism>
<dbReference type="Pfam" id="PF07715">
    <property type="entry name" value="Plug"/>
    <property type="match status" value="1"/>
</dbReference>
<comment type="subcellular location">
    <subcellularLocation>
        <location evidence="1 8">Cell outer membrane</location>
        <topology evidence="1 8">Multi-pass membrane protein</topology>
    </subcellularLocation>
</comment>
<proteinExistence type="inferred from homology"/>
<dbReference type="AlphaFoldDB" id="A0A1R3T396"/>
<dbReference type="Gene3D" id="2.40.170.20">
    <property type="entry name" value="TonB-dependent receptor, beta-barrel domain"/>
    <property type="match status" value="1"/>
</dbReference>
<evidence type="ECO:0000256" key="4">
    <source>
        <dbReference type="ARBA" id="ARBA00022692"/>
    </source>
</evidence>
<evidence type="ECO:0000256" key="7">
    <source>
        <dbReference type="ARBA" id="ARBA00023237"/>
    </source>
</evidence>
<feature type="domain" description="TonB-dependent receptor plug" evidence="9">
    <location>
        <begin position="121"/>
        <end position="226"/>
    </location>
</feature>
<dbReference type="PANTHER" id="PTHR30069:SF29">
    <property type="entry name" value="HEMOGLOBIN AND HEMOGLOBIN-HAPTOGLOBIN-BINDING PROTEIN 1-RELATED"/>
    <property type="match status" value="1"/>
</dbReference>
<evidence type="ECO:0000256" key="8">
    <source>
        <dbReference type="PROSITE-ProRule" id="PRU01360"/>
    </source>
</evidence>
<evidence type="ECO:0000256" key="2">
    <source>
        <dbReference type="ARBA" id="ARBA00022448"/>
    </source>
</evidence>
<keyword evidence="3 8" id="KW-1134">Transmembrane beta strand</keyword>
<dbReference type="NCBIfam" id="TIGR04056">
    <property type="entry name" value="OMP_RagA_SusC"/>
    <property type="match status" value="1"/>
</dbReference>
<evidence type="ECO:0000259" key="9">
    <source>
        <dbReference type="Pfam" id="PF07715"/>
    </source>
</evidence>
<evidence type="ECO:0000313" key="10">
    <source>
        <dbReference type="EMBL" id="SCD19738.1"/>
    </source>
</evidence>
<dbReference type="GO" id="GO:0044718">
    <property type="term" value="P:siderophore transmembrane transport"/>
    <property type="evidence" value="ECO:0007669"/>
    <property type="project" value="TreeGrafter"/>
</dbReference>
<dbReference type="RefSeq" id="WP_076929232.1">
    <property type="nucleotide sequence ID" value="NZ_LT605205.1"/>
</dbReference>
<keyword evidence="5" id="KW-0732">Signal</keyword>
<sequence length="1035" mass="116004">MGKTWYEKIFLSLVLHLFMTFSLIAQTLKVEGKVTDTNGETLTGVNVVLKGTSIGTITDMNGYYSFETPSGQQQILVFTYIGFKTTEVNIVPNQGKYDVTMEEISTGLDEVIVIAYGVQKKATLSGSVSAISGNEIIKSPAMNVTNSLAGTLPGLVVVGQSGEPGNDASQLYIRGQSSLNNNNPLVVVDGVPNRSLERIDPNTIESITVLKDASAAIYGSQAANGVILVTTKRGKSEKMKVEASYQTGWSQPTRMPKLTNSAEYATLVNEVNYYSNPDGGHFQTYSEEAIRKFADGSDPWGYPDTDWLGAVMKTWSPQQNANISMSGGNDNVQAFVSLSSRYQDGYFKQSASNYTQHDLRANVDGKINKYIKVSVDAGIRMEDAGFLRIGSGTMFNSLLQAAPVFHAFWPNGLPGPPIDDQQSSNPVVHGTKQSGYNDKENYILNVNGKIDIKVPWIEGLSLTAMGAIDRGIYLTKKFDNQYKLYTWDGNTVDEDGTPILEEGLYGGSPLLTQTSSISRRYLTNLLLNYQRQFGNHDINALAGIETIEEDSNWFTAERRNFAGSFPDELNFGDPNSQYASGSTPGKNRWLNYFGRVNYSFMNKYIAEFVWRYQGSSKFHSSNRWGFFPGISTAYRISEESFWQESLKNIIDDAKLRVSWGKTGNDLIAPYQFLSQYAVYFQTFVTGDGKNNPVIRENLTGNPYAQWEEADQWNIGMDLSFLNQRLNFTIDYFNNLRTKILIPQTSSTPYFTGISGILPDINLGEVRNRGFDFSLNWKDNTGNLTYAVTLNGGYARNKVLFFDEAAGALPWQMNTGYPMHSGLYYKAIGIFHTQEEIENYPHMENARPGDIIFEDVDGDEEITGNDKVRIHKSSVPKWTGGLNLYFAYKGFDLSTLFNAQAGAVRYVQARGSASARFNYWKTFYDNRWTEDNIWADYPRTFDRNNEYWMSSENPNTFWLKKTDFIRLKNLELGYTLPHYFTGKLGLENIRLSVGAMNLFTFSPDMKDFDPELSYSGFAGEGYPLQKMLTVGASVKF</sequence>
<keyword evidence="4 8" id="KW-0812">Transmembrane</keyword>
<evidence type="ECO:0000256" key="5">
    <source>
        <dbReference type="ARBA" id="ARBA00022729"/>
    </source>
</evidence>
<dbReference type="GO" id="GO:0009279">
    <property type="term" value="C:cell outer membrane"/>
    <property type="evidence" value="ECO:0007669"/>
    <property type="project" value="UniProtKB-SubCell"/>
</dbReference>
<dbReference type="PROSITE" id="PS52016">
    <property type="entry name" value="TONB_DEPENDENT_REC_3"/>
    <property type="match status" value="1"/>
</dbReference>
<accession>A0A1R3T396</accession>
<comment type="similarity">
    <text evidence="8">Belongs to the TonB-dependent receptor family.</text>
</comment>
<dbReference type="InterPro" id="IPR023996">
    <property type="entry name" value="TonB-dep_OMP_SusC/RagA"/>
</dbReference>
<dbReference type="GO" id="GO:0015344">
    <property type="term" value="F:siderophore uptake transmembrane transporter activity"/>
    <property type="evidence" value="ECO:0007669"/>
    <property type="project" value="TreeGrafter"/>
</dbReference>
<dbReference type="SUPFAM" id="SSF56935">
    <property type="entry name" value="Porins"/>
    <property type="match status" value="1"/>
</dbReference>
<dbReference type="InterPro" id="IPR008969">
    <property type="entry name" value="CarboxyPept-like_regulatory"/>
</dbReference>
<dbReference type="EMBL" id="LT605205">
    <property type="protein sequence ID" value="SCD19738.1"/>
    <property type="molecule type" value="Genomic_DNA"/>
</dbReference>
<protein>
    <submittedName>
        <fullName evidence="10">TonB-linked outer membrane protein,SusC/RagA family</fullName>
    </submittedName>
</protein>
<dbReference type="InterPro" id="IPR023997">
    <property type="entry name" value="TonB-dep_OMP_SusC/RagA_CS"/>
</dbReference>
<dbReference type="NCBIfam" id="TIGR04057">
    <property type="entry name" value="SusC_RagA_signa"/>
    <property type="match status" value="1"/>
</dbReference>
<dbReference type="Pfam" id="PF13715">
    <property type="entry name" value="CarbopepD_reg_2"/>
    <property type="match status" value="1"/>
</dbReference>
<evidence type="ECO:0000256" key="3">
    <source>
        <dbReference type="ARBA" id="ARBA00022452"/>
    </source>
</evidence>
<dbReference type="Gene3D" id="2.60.40.1120">
    <property type="entry name" value="Carboxypeptidase-like, regulatory domain"/>
    <property type="match status" value="1"/>
</dbReference>
<dbReference type="SUPFAM" id="SSF49464">
    <property type="entry name" value="Carboxypeptidase regulatory domain-like"/>
    <property type="match status" value="1"/>
</dbReference>
<dbReference type="Gene3D" id="2.170.130.10">
    <property type="entry name" value="TonB-dependent receptor, plug domain"/>
    <property type="match status" value="1"/>
</dbReference>
<dbReference type="InterPro" id="IPR036942">
    <property type="entry name" value="Beta-barrel_TonB_sf"/>
</dbReference>
<dbReference type="PANTHER" id="PTHR30069">
    <property type="entry name" value="TONB-DEPENDENT OUTER MEMBRANE RECEPTOR"/>
    <property type="match status" value="1"/>
</dbReference>
<reference evidence="10 11" key="1">
    <citation type="submission" date="2016-08" db="EMBL/GenBank/DDBJ databases">
        <authorList>
            <person name="Seilhamer J.J."/>
        </authorList>
    </citation>
    <scope>NUCLEOTIDE SEQUENCE [LARGE SCALE GENOMIC DNA]</scope>
    <source>
        <strain evidence="10">M3/6</strain>
    </source>
</reference>
<gene>
    <name evidence="10" type="ORF">PSM36_0912</name>
</gene>
<dbReference type="InterPro" id="IPR012910">
    <property type="entry name" value="Plug_dom"/>
</dbReference>
<dbReference type="FunFam" id="2.170.130.10:FF:000003">
    <property type="entry name" value="SusC/RagA family TonB-linked outer membrane protein"/>
    <property type="match status" value="1"/>
</dbReference>
<dbReference type="KEGG" id="psac:PSM36_0912"/>
<dbReference type="InterPro" id="IPR039426">
    <property type="entry name" value="TonB-dep_rcpt-like"/>
</dbReference>
<dbReference type="Proteomes" id="UP000187464">
    <property type="component" value="Chromosome I"/>
</dbReference>